<sequence length="96" mass="10691">MPTNEAGSEYTLAMRVGEIDDSCCIEYRSEDEKYTVSQDIPDWLGRILVAGPECLAVCKCLLDWAATCMVKDVDRSFAGQVLLRWARKAVAKAQSQ</sequence>
<proteinExistence type="predicted"/>
<dbReference type="EMBL" id="LAZR01022121">
    <property type="protein sequence ID" value="KKL82971.1"/>
    <property type="molecule type" value="Genomic_DNA"/>
</dbReference>
<protein>
    <submittedName>
        <fullName evidence="1">Uncharacterized protein</fullName>
    </submittedName>
</protein>
<organism evidence="1">
    <name type="scientific">marine sediment metagenome</name>
    <dbReference type="NCBI Taxonomy" id="412755"/>
    <lineage>
        <taxon>unclassified sequences</taxon>
        <taxon>metagenomes</taxon>
        <taxon>ecological metagenomes</taxon>
    </lineage>
</organism>
<name>A0A0F9FXK7_9ZZZZ</name>
<accession>A0A0F9FXK7</accession>
<evidence type="ECO:0000313" key="1">
    <source>
        <dbReference type="EMBL" id="KKL82971.1"/>
    </source>
</evidence>
<comment type="caution">
    <text evidence="1">The sequence shown here is derived from an EMBL/GenBank/DDBJ whole genome shotgun (WGS) entry which is preliminary data.</text>
</comment>
<reference evidence="1" key="1">
    <citation type="journal article" date="2015" name="Nature">
        <title>Complex archaea that bridge the gap between prokaryotes and eukaryotes.</title>
        <authorList>
            <person name="Spang A."/>
            <person name="Saw J.H."/>
            <person name="Jorgensen S.L."/>
            <person name="Zaremba-Niedzwiedzka K."/>
            <person name="Martijn J."/>
            <person name="Lind A.E."/>
            <person name="van Eijk R."/>
            <person name="Schleper C."/>
            <person name="Guy L."/>
            <person name="Ettema T.J."/>
        </authorList>
    </citation>
    <scope>NUCLEOTIDE SEQUENCE</scope>
</reference>
<gene>
    <name evidence="1" type="ORF">LCGC14_1979440</name>
</gene>
<dbReference type="AlphaFoldDB" id="A0A0F9FXK7"/>